<keyword evidence="3" id="KW-1185">Reference proteome</keyword>
<reference evidence="2" key="1">
    <citation type="submission" date="2020-01" db="EMBL/GenBank/DDBJ databases">
        <authorList>
            <consortium name="DOE Joint Genome Institute"/>
            <person name="Haridas S."/>
            <person name="Albert R."/>
            <person name="Binder M."/>
            <person name="Bloem J."/>
            <person name="Labutti K."/>
            <person name="Salamov A."/>
            <person name="Andreopoulos B."/>
            <person name="Baker S.E."/>
            <person name="Barry K."/>
            <person name="Bills G."/>
            <person name="Bluhm B.H."/>
            <person name="Cannon C."/>
            <person name="Castanera R."/>
            <person name="Culley D.E."/>
            <person name="Daum C."/>
            <person name="Ezra D."/>
            <person name="Gonzalez J.B."/>
            <person name="Henrissat B."/>
            <person name="Kuo A."/>
            <person name="Liang C."/>
            <person name="Lipzen A."/>
            <person name="Lutzoni F."/>
            <person name="Magnuson J."/>
            <person name="Mondo S."/>
            <person name="Nolan M."/>
            <person name="Ohm R."/>
            <person name="Pangilinan J."/>
            <person name="Park H.-J."/>
            <person name="Ramirez L."/>
            <person name="Alfaro M."/>
            <person name="Sun H."/>
            <person name="Tritt A."/>
            <person name="Yoshinaga Y."/>
            <person name="Zwiers L.-H."/>
            <person name="Turgeon B.G."/>
            <person name="Goodwin S.B."/>
            <person name="Spatafora J.W."/>
            <person name="Crous P.W."/>
            <person name="Grigoriev I.V."/>
        </authorList>
    </citation>
    <scope>NUCLEOTIDE SEQUENCE</scope>
    <source>
        <strain evidence="2">IPT5</strain>
    </source>
</reference>
<protein>
    <submittedName>
        <fullName evidence="2">Uncharacterized protein</fullName>
    </submittedName>
</protein>
<feature type="region of interest" description="Disordered" evidence="1">
    <location>
        <begin position="1"/>
        <end position="21"/>
    </location>
</feature>
<evidence type="ECO:0000313" key="3">
    <source>
        <dbReference type="Proteomes" id="UP000799423"/>
    </source>
</evidence>
<sequence>MHLAQSCLAVGGPSSGQHQGHCGIHWKRLDNPPAEHHRAATPNATLCPFASTRHSLSSRPIDYVLVRRPPVSGWNWRRLRVHLEPAAASSTPRQDKAMQVTDHVSGRFLSFRSPTRLFDWIWKCRNRCFPHHYCRPSYYNCCNSIPFGKEELSTRFELHSPLLQL</sequence>
<gene>
    <name evidence="2" type="ORF">T440DRAFT_63290</name>
</gene>
<organism evidence="2 3">
    <name type="scientific">Plenodomus tracheiphilus IPT5</name>
    <dbReference type="NCBI Taxonomy" id="1408161"/>
    <lineage>
        <taxon>Eukaryota</taxon>
        <taxon>Fungi</taxon>
        <taxon>Dikarya</taxon>
        <taxon>Ascomycota</taxon>
        <taxon>Pezizomycotina</taxon>
        <taxon>Dothideomycetes</taxon>
        <taxon>Pleosporomycetidae</taxon>
        <taxon>Pleosporales</taxon>
        <taxon>Pleosporineae</taxon>
        <taxon>Leptosphaeriaceae</taxon>
        <taxon>Plenodomus</taxon>
    </lineage>
</organism>
<proteinExistence type="predicted"/>
<name>A0A6A7B9L1_9PLEO</name>
<evidence type="ECO:0000256" key="1">
    <source>
        <dbReference type="SAM" id="MobiDB-lite"/>
    </source>
</evidence>
<dbReference type="EMBL" id="MU006302">
    <property type="protein sequence ID" value="KAF2851417.1"/>
    <property type="molecule type" value="Genomic_DNA"/>
</dbReference>
<dbReference type="AlphaFoldDB" id="A0A6A7B9L1"/>
<dbReference type="Proteomes" id="UP000799423">
    <property type="component" value="Unassembled WGS sequence"/>
</dbReference>
<evidence type="ECO:0000313" key="2">
    <source>
        <dbReference type="EMBL" id="KAF2851417.1"/>
    </source>
</evidence>
<accession>A0A6A7B9L1</accession>